<evidence type="ECO:0000313" key="5">
    <source>
        <dbReference type="Proteomes" id="UP001431572"/>
    </source>
</evidence>
<keyword evidence="1" id="KW-0472">Membrane</keyword>
<dbReference type="AlphaFoldDB" id="A0A8T7M1J5"/>
<reference evidence="3" key="2">
    <citation type="journal article" date="2024" name="Nature">
        <title>Anoxygenic phototroph of the Chloroflexota uses a type I reaction centre.</title>
        <authorList>
            <person name="Tsuji J.M."/>
            <person name="Shaw N.A."/>
            <person name="Nagashima S."/>
            <person name="Venkiteswaran J.J."/>
            <person name="Schiff S.L."/>
            <person name="Watanabe T."/>
            <person name="Fukui M."/>
            <person name="Hanada S."/>
            <person name="Tank M."/>
            <person name="Neufeld J.D."/>
        </authorList>
    </citation>
    <scope>NUCLEOTIDE SEQUENCE</scope>
    <source>
        <strain evidence="3">L227-S17</strain>
    </source>
</reference>
<evidence type="ECO:0000256" key="1">
    <source>
        <dbReference type="SAM" id="Phobius"/>
    </source>
</evidence>
<accession>A0A8T7M1J5</accession>
<keyword evidence="1" id="KW-0812">Transmembrane</keyword>
<dbReference type="EMBL" id="CP128399">
    <property type="protein sequence ID" value="WJW67424.1"/>
    <property type="molecule type" value="Genomic_DNA"/>
</dbReference>
<organism evidence="2 4">
    <name type="scientific">Candidatus Chlorohelix allophototropha</name>
    <dbReference type="NCBI Taxonomy" id="3003348"/>
    <lineage>
        <taxon>Bacteria</taxon>
        <taxon>Bacillati</taxon>
        <taxon>Chloroflexota</taxon>
        <taxon>Chloroflexia</taxon>
        <taxon>Candidatus Chloroheliales</taxon>
        <taxon>Candidatus Chloroheliaceae</taxon>
        <taxon>Candidatus Chlorohelix</taxon>
    </lineage>
</organism>
<evidence type="ECO:0000313" key="2">
    <source>
        <dbReference type="EMBL" id="NWJ45551.1"/>
    </source>
</evidence>
<dbReference type="RefSeq" id="WP_341469317.1">
    <property type="nucleotide sequence ID" value="NZ_CP128399.1"/>
</dbReference>
<proteinExistence type="predicted"/>
<protein>
    <submittedName>
        <fullName evidence="2">Uncharacterized protein</fullName>
    </submittedName>
</protein>
<keyword evidence="1" id="KW-1133">Transmembrane helix</keyword>
<dbReference type="EMBL" id="JACATZ010000001">
    <property type="protein sequence ID" value="NWJ45551.1"/>
    <property type="molecule type" value="Genomic_DNA"/>
</dbReference>
<sequence length="417" mass="47144">MLTTGTARLELKPQTTRMTVLAGGSAEQVIKLANQTGLIDDFDFSLVGLPTGWFSFSRETLKLLPNWEESITFKIDVSANVRPNLYSGKIIATARTQPGVRTELRIEVDVLAPLKVDARLQPRRSKGFKANYTLLLRNRSMSPGLMKLQLTDSYQYCAARFTPPQIEVMPGTSQAIKVQVQLKPKTPRDEAQQPQQFEIMVEPNWTVAGAPVITEGITVEGEYIHQSRWSFIARHPLLSLFSFLFLLVIILWSFLILPTIQELFILNADRINLNDQPRSPLRIEQKSFSDRLQNDINPLAAFMRISVTFSETDQKVKITLWGMGVVSADMTGKVDVDQKTGSLFFTADDKNQPDSFPWFLIPMDKKSTTNKVMNKINQKLKNWLINTQQRVAKVEIEGGTLYLTLRSCDINDSACIK</sequence>
<name>A0A8T7M1J5_9CHLR</name>
<keyword evidence="5" id="KW-1185">Reference proteome</keyword>
<evidence type="ECO:0000313" key="3">
    <source>
        <dbReference type="EMBL" id="WJW67424.1"/>
    </source>
</evidence>
<reference evidence="2 4" key="1">
    <citation type="submission" date="2020-06" db="EMBL/GenBank/DDBJ databases">
        <title>Anoxygenic phototrophic Chloroflexota member uses a Type I reaction center.</title>
        <authorList>
            <person name="Tsuji J.M."/>
            <person name="Shaw N.A."/>
            <person name="Nagashima S."/>
            <person name="Venkiteswaran J."/>
            <person name="Schiff S.L."/>
            <person name="Hanada S."/>
            <person name="Tank M."/>
            <person name="Neufeld J.D."/>
        </authorList>
    </citation>
    <scope>NUCLEOTIDE SEQUENCE [LARGE SCALE GENOMIC DNA]</scope>
    <source>
        <strain evidence="2">L227-S17</strain>
    </source>
</reference>
<dbReference type="Proteomes" id="UP001431572">
    <property type="component" value="Chromosome 1"/>
</dbReference>
<evidence type="ECO:0000313" key="4">
    <source>
        <dbReference type="Proteomes" id="UP000521676"/>
    </source>
</evidence>
<dbReference type="Gene3D" id="2.60.40.10">
    <property type="entry name" value="Immunoglobulins"/>
    <property type="match status" value="1"/>
</dbReference>
<dbReference type="InterPro" id="IPR013783">
    <property type="entry name" value="Ig-like_fold"/>
</dbReference>
<dbReference type="Proteomes" id="UP000521676">
    <property type="component" value="Unassembled WGS sequence"/>
</dbReference>
<gene>
    <name evidence="2" type="ORF">HXX08_06710</name>
    <name evidence="3" type="ORF">OZ401_000690</name>
</gene>
<feature type="transmembrane region" description="Helical" evidence="1">
    <location>
        <begin position="237"/>
        <end position="257"/>
    </location>
</feature>